<feature type="coiled-coil region" evidence="2">
    <location>
        <begin position="568"/>
        <end position="623"/>
    </location>
</feature>
<reference evidence="5" key="2">
    <citation type="submission" date="2022-04" db="EMBL/GenBank/DDBJ databases">
        <title>Complete Genome Sequence of Flavobacterium sediminilitoris YSM-43, Isolated from a Tidal Sediment.</title>
        <authorList>
            <person name="Lee P.A."/>
        </authorList>
    </citation>
    <scope>NUCLEOTIDE SEQUENCE</scope>
    <source>
        <strain evidence="5">YSM-43</strain>
    </source>
</reference>
<dbReference type="Pfam" id="PF13424">
    <property type="entry name" value="TPR_12"/>
    <property type="match status" value="1"/>
</dbReference>
<feature type="transmembrane region" description="Helical" evidence="3">
    <location>
        <begin position="971"/>
        <end position="988"/>
    </location>
</feature>
<dbReference type="Proteomes" id="UP000830454">
    <property type="component" value="Chromosome"/>
</dbReference>
<accession>A0ABY4HSJ5</accession>
<keyword evidence="6" id="KW-1185">Reference proteome</keyword>
<keyword evidence="3" id="KW-1133">Transmembrane helix</keyword>
<dbReference type="InterPro" id="IPR011990">
    <property type="entry name" value="TPR-like_helical_dom_sf"/>
</dbReference>
<evidence type="ECO:0000256" key="3">
    <source>
        <dbReference type="SAM" id="Phobius"/>
    </source>
</evidence>
<evidence type="ECO:0000313" key="5">
    <source>
        <dbReference type="EMBL" id="UOX35528.1"/>
    </source>
</evidence>
<name>A0ABY4HSJ5_9FLAO</name>
<protein>
    <submittedName>
        <fullName evidence="5">CHAT domain-containing protein</fullName>
    </submittedName>
</protein>
<dbReference type="InterPro" id="IPR024983">
    <property type="entry name" value="CHAT_dom"/>
</dbReference>
<evidence type="ECO:0000313" key="6">
    <source>
        <dbReference type="Proteomes" id="UP000830454"/>
    </source>
</evidence>
<feature type="repeat" description="TPR" evidence="1">
    <location>
        <begin position="138"/>
        <end position="171"/>
    </location>
</feature>
<dbReference type="PROSITE" id="PS50005">
    <property type="entry name" value="TPR"/>
    <property type="match status" value="2"/>
</dbReference>
<organism evidence="5 6">
    <name type="scientific">Flavobacterium sediminilitoris</name>
    <dbReference type="NCBI Taxonomy" id="2024526"/>
    <lineage>
        <taxon>Bacteria</taxon>
        <taxon>Pseudomonadati</taxon>
        <taxon>Bacteroidota</taxon>
        <taxon>Flavobacteriia</taxon>
        <taxon>Flavobacteriales</taxon>
        <taxon>Flavobacteriaceae</taxon>
        <taxon>Flavobacterium</taxon>
    </lineage>
</organism>
<keyword evidence="3" id="KW-0472">Membrane</keyword>
<dbReference type="Gene3D" id="1.25.40.10">
    <property type="entry name" value="Tetratricopeptide repeat domain"/>
    <property type="match status" value="1"/>
</dbReference>
<dbReference type="SMART" id="SM00028">
    <property type="entry name" value="TPR"/>
    <property type="match status" value="3"/>
</dbReference>
<sequence>MKKCFFLVLLYSISFFSQHNDLKKTVKLSDSLEHVEDFTKAIQLWQNNVKGNPTLATNYIKYFVYLKEKKSILSLDKLQNNLLKSSKRDTFQSDLLIKTYVLYYNYLSEKESWEKALEKALEGVELKDFNLASTKTRIEYLSNLGYIYRQCKNPYEAISFYKKSLDLNMATNGENANIANDYNNLGDAYIENYNPTKANECYKKAISILEKITTNKPEDIDQLLIGYRNLISNLLEYGAQDEAKKYVNKINTLFFKNKKQLNIHSKELCFHARQMQIDGNVSFFAATGNFEMATKYCDSLKTETSFKKENEEAIAFLTMRYYDVADFMYEFEEYAQTAERLHQLEPIINKFNLIVPKMLVNAKLGTSYEKLKEYKKALHHIEIAEQIVDQQHFNSSKFSIQIIKAIILGGMNKNQEAIAISKNTLEQLVYEKTKTKIAIDQIKFENVSELADAYFINIFEKVADLYVKKFKLSKQKKDIEIAENLYQIAGKLFQEYYLKGEFNDYLSYYHQEIVEGILECTLLNQASFQQKIKNINLIERNASQHLLKEFDKKIKRRTSENTTSVNQINNLKIELEFYKKQNTTVKREKDFNSRKIITLQKEIDKLSNKLSETEKNYSKFNTATFDVNKVISRLKKEEQLLKYYVCSNVVYAIMFSNNSIEIKKIGDKKTIENQVKKYSKEIHTIQTNFKKNSNTLYTLLMPFTFKKTITIIPDSFLNYLPFETLYNYKKEAYVIENHLVSYNYSLPMWLLHQQNRQKNYNQSLAAFAPFYDKPSSNNKRSDFKELKFTTVESQQIANLFGGTLFTKEKATKDNFIKEIENFDIFHLSMHSQLFEDDFNKSCLVFSNEEKLYFSDLYGMHIPASMVVLSACDTGSGTLKNGEGIMSMSRALTYAGVKSAVVSLWQVPDKETSEIMISFYENLKKGQAKDQALANAKNTFIKNNPMKNHPFYWAGFIVNGDVSPIVNNSYNWIIYISIGILLVALLFIFRKKLLQFRK</sequence>
<dbReference type="InterPro" id="IPR019734">
    <property type="entry name" value="TPR_rpt"/>
</dbReference>
<evidence type="ECO:0000256" key="2">
    <source>
        <dbReference type="SAM" id="Coils"/>
    </source>
</evidence>
<feature type="repeat" description="TPR" evidence="1">
    <location>
        <begin position="179"/>
        <end position="212"/>
    </location>
</feature>
<evidence type="ECO:0000259" key="4">
    <source>
        <dbReference type="Pfam" id="PF12770"/>
    </source>
</evidence>
<keyword evidence="2" id="KW-0175">Coiled coil</keyword>
<dbReference type="EMBL" id="CP090145">
    <property type="protein sequence ID" value="UOX35528.1"/>
    <property type="molecule type" value="Genomic_DNA"/>
</dbReference>
<proteinExistence type="predicted"/>
<keyword evidence="3" id="KW-0812">Transmembrane</keyword>
<dbReference type="SUPFAM" id="SSF48452">
    <property type="entry name" value="TPR-like"/>
    <property type="match status" value="1"/>
</dbReference>
<gene>
    <name evidence="5" type="ORF">LXD69_08390</name>
</gene>
<reference evidence="5" key="1">
    <citation type="submission" date="2021-12" db="EMBL/GenBank/DDBJ databases">
        <authorList>
            <person name="Cha I.-T."/>
            <person name="Lee K.-E."/>
            <person name="Park S.-J."/>
        </authorList>
    </citation>
    <scope>NUCLEOTIDE SEQUENCE</scope>
    <source>
        <strain evidence="5">YSM-43</strain>
    </source>
</reference>
<dbReference type="PANTHER" id="PTHR10098">
    <property type="entry name" value="RAPSYN-RELATED"/>
    <property type="match status" value="1"/>
</dbReference>
<keyword evidence="1" id="KW-0802">TPR repeat</keyword>
<dbReference type="RefSeq" id="WP_246918759.1">
    <property type="nucleotide sequence ID" value="NZ_CP090145.1"/>
</dbReference>
<dbReference type="Pfam" id="PF12770">
    <property type="entry name" value="CHAT"/>
    <property type="match status" value="1"/>
</dbReference>
<feature type="domain" description="CHAT" evidence="4">
    <location>
        <begin position="693"/>
        <end position="960"/>
    </location>
</feature>
<evidence type="ECO:0000256" key="1">
    <source>
        <dbReference type="PROSITE-ProRule" id="PRU00339"/>
    </source>
</evidence>